<dbReference type="EMBL" id="JAHXDN010000004">
    <property type="protein sequence ID" value="MBW4709286.1"/>
    <property type="molecule type" value="Genomic_DNA"/>
</dbReference>
<comment type="caution">
    <text evidence="2">The sequence shown here is derived from an EMBL/GenBank/DDBJ whole genome shotgun (WGS) entry which is preliminary data.</text>
</comment>
<proteinExistence type="predicted"/>
<gene>
    <name evidence="2" type="ORF">KX928_15955</name>
</gene>
<organism evidence="2 3">
    <name type="scientific">Roseobacter insulae</name>
    <dbReference type="NCBI Taxonomy" id="2859783"/>
    <lineage>
        <taxon>Bacteria</taxon>
        <taxon>Pseudomonadati</taxon>
        <taxon>Pseudomonadota</taxon>
        <taxon>Alphaproteobacteria</taxon>
        <taxon>Rhodobacterales</taxon>
        <taxon>Roseobacteraceae</taxon>
        <taxon>Roseobacter</taxon>
    </lineage>
</organism>
<dbReference type="Pfam" id="PF13302">
    <property type="entry name" value="Acetyltransf_3"/>
    <property type="match status" value="1"/>
</dbReference>
<dbReference type="Proteomes" id="UP001138661">
    <property type="component" value="Unassembled WGS sequence"/>
</dbReference>
<sequence>MTAYPCETPAIGPAATLAAQFQSLVPVLETRRLRLRAPHIGDFEHYAEITVGARGKHILEDPTREAAWYDFTQMVAGWTLRGHGLWTVELRSGGTVAGFVLLGFEPGDPEPELGFMMRASAEGRGYAREAALAARDYGYAVLELPSLVSTIAPANTRSRLLAERLGAARDPQLEAALQDDILVYRHPAPGTEI</sequence>
<reference evidence="2" key="1">
    <citation type="submission" date="2021-07" db="EMBL/GenBank/DDBJ databases">
        <title>Roseobacter insulae sp. nov., isolated from a tidal flat.</title>
        <authorList>
            <person name="Park S."/>
            <person name="Yoon J.-H."/>
        </authorList>
    </citation>
    <scope>NUCLEOTIDE SEQUENCE</scope>
    <source>
        <strain evidence="2">YSTF-M11</strain>
    </source>
</reference>
<dbReference type="InterPro" id="IPR051531">
    <property type="entry name" value="N-acetyltransferase"/>
</dbReference>
<dbReference type="PANTHER" id="PTHR43792:SF1">
    <property type="entry name" value="N-ACETYLTRANSFERASE DOMAIN-CONTAINING PROTEIN"/>
    <property type="match status" value="1"/>
</dbReference>
<keyword evidence="3" id="KW-1185">Reference proteome</keyword>
<dbReference type="PANTHER" id="PTHR43792">
    <property type="entry name" value="GNAT FAMILY, PUTATIVE (AFU_ORTHOLOGUE AFUA_3G00765)-RELATED-RELATED"/>
    <property type="match status" value="1"/>
</dbReference>
<dbReference type="InterPro" id="IPR000182">
    <property type="entry name" value="GNAT_dom"/>
</dbReference>
<dbReference type="AlphaFoldDB" id="A0A9X1FXC0"/>
<evidence type="ECO:0000259" key="1">
    <source>
        <dbReference type="PROSITE" id="PS51186"/>
    </source>
</evidence>
<name>A0A9X1FXC0_9RHOB</name>
<protein>
    <submittedName>
        <fullName evidence="2">GNAT family N-acetyltransferase</fullName>
    </submittedName>
</protein>
<dbReference type="GO" id="GO:0016747">
    <property type="term" value="F:acyltransferase activity, transferring groups other than amino-acyl groups"/>
    <property type="evidence" value="ECO:0007669"/>
    <property type="project" value="InterPro"/>
</dbReference>
<accession>A0A9X1FXC0</accession>
<evidence type="ECO:0000313" key="2">
    <source>
        <dbReference type="EMBL" id="MBW4709286.1"/>
    </source>
</evidence>
<dbReference type="PROSITE" id="PS51186">
    <property type="entry name" value="GNAT"/>
    <property type="match status" value="1"/>
</dbReference>
<feature type="domain" description="N-acetyltransferase" evidence="1">
    <location>
        <begin position="33"/>
        <end position="189"/>
    </location>
</feature>
<evidence type="ECO:0000313" key="3">
    <source>
        <dbReference type="Proteomes" id="UP001138661"/>
    </source>
</evidence>